<dbReference type="GO" id="GO:0006508">
    <property type="term" value="P:proteolysis"/>
    <property type="evidence" value="ECO:0007669"/>
    <property type="project" value="InterPro"/>
</dbReference>
<sequence>MIFKVFSFLCICDILLSSSVVFGESSGGNNLNCGKPQVKHVQTPSGSQVTRGAFPWNAALLTSDGEFFCSGTLISADEVVTAAGCIKAKSSDTSFQPKDIVVLLGFQNLKSVFEVGRLSVAVKSIRVHNDWNPQTASFDADIAILELDDNVNFGPYIQPICLFDAEADAASLKNASIVGFSSTLNGGVAKVPRLLDTPIVGFEKCTEEEGYRGLLSNRMICGGLADGTGPCFGDGGTGMIVAKNGVYYLRGITSATLINAKGCNNDAYSVFTDVLKFWDWMNELLIQ</sequence>
<evidence type="ECO:0000256" key="3">
    <source>
        <dbReference type="SAM" id="SignalP"/>
    </source>
</evidence>
<evidence type="ECO:0000313" key="6">
    <source>
        <dbReference type="Proteomes" id="UP001153620"/>
    </source>
</evidence>
<dbReference type="PANTHER" id="PTHR24252:SF7">
    <property type="entry name" value="HYALIN"/>
    <property type="match status" value="1"/>
</dbReference>
<dbReference type="AlphaFoldDB" id="A0A9N9S0V5"/>
<evidence type="ECO:0000256" key="2">
    <source>
        <dbReference type="ARBA" id="ARBA00024195"/>
    </source>
</evidence>
<name>A0A9N9S0V5_9DIPT</name>
<dbReference type="PANTHER" id="PTHR24252">
    <property type="entry name" value="ACROSIN-RELATED"/>
    <property type="match status" value="1"/>
</dbReference>
<dbReference type="InterPro" id="IPR009003">
    <property type="entry name" value="Peptidase_S1_PA"/>
</dbReference>
<proteinExistence type="inferred from homology"/>
<reference evidence="5" key="1">
    <citation type="submission" date="2022-01" db="EMBL/GenBank/DDBJ databases">
        <authorList>
            <person name="King R."/>
        </authorList>
    </citation>
    <scope>NUCLEOTIDE SEQUENCE</scope>
</reference>
<comment type="similarity">
    <text evidence="2">Belongs to the peptidase S1 family. CLIP subfamily.</text>
</comment>
<protein>
    <recommendedName>
        <fullName evidence="4">Peptidase S1 domain-containing protein</fullName>
    </recommendedName>
</protein>
<reference evidence="5" key="2">
    <citation type="submission" date="2022-10" db="EMBL/GenBank/DDBJ databases">
        <authorList>
            <consortium name="ENA_rothamsted_submissions"/>
            <consortium name="culmorum"/>
            <person name="King R."/>
        </authorList>
    </citation>
    <scope>NUCLEOTIDE SEQUENCE</scope>
</reference>
<feature type="chain" id="PRO_5040223975" description="Peptidase S1 domain-containing protein" evidence="3">
    <location>
        <begin position="24"/>
        <end position="287"/>
    </location>
</feature>
<dbReference type="FunFam" id="2.40.10.10:FF:000068">
    <property type="entry name" value="transmembrane protease serine 2"/>
    <property type="match status" value="1"/>
</dbReference>
<dbReference type="InterPro" id="IPR001314">
    <property type="entry name" value="Peptidase_S1A"/>
</dbReference>
<feature type="domain" description="Peptidase S1" evidence="4">
    <location>
        <begin position="43"/>
        <end position="286"/>
    </location>
</feature>
<evidence type="ECO:0000256" key="1">
    <source>
        <dbReference type="ARBA" id="ARBA00023157"/>
    </source>
</evidence>
<feature type="signal peptide" evidence="3">
    <location>
        <begin position="1"/>
        <end position="23"/>
    </location>
</feature>
<dbReference type="Proteomes" id="UP001153620">
    <property type="component" value="Chromosome 3"/>
</dbReference>
<dbReference type="Gene3D" id="2.40.10.10">
    <property type="entry name" value="Trypsin-like serine proteases"/>
    <property type="match status" value="1"/>
</dbReference>
<keyword evidence="3" id="KW-0732">Signal</keyword>
<dbReference type="GO" id="GO:0004252">
    <property type="term" value="F:serine-type endopeptidase activity"/>
    <property type="evidence" value="ECO:0007669"/>
    <property type="project" value="InterPro"/>
</dbReference>
<organism evidence="5 6">
    <name type="scientific">Chironomus riparius</name>
    <dbReference type="NCBI Taxonomy" id="315576"/>
    <lineage>
        <taxon>Eukaryota</taxon>
        <taxon>Metazoa</taxon>
        <taxon>Ecdysozoa</taxon>
        <taxon>Arthropoda</taxon>
        <taxon>Hexapoda</taxon>
        <taxon>Insecta</taxon>
        <taxon>Pterygota</taxon>
        <taxon>Neoptera</taxon>
        <taxon>Endopterygota</taxon>
        <taxon>Diptera</taxon>
        <taxon>Nematocera</taxon>
        <taxon>Chironomoidea</taxon>
        <taxon>Chironomidae</taxon>
        <taxon>Chironominae</taxon>
        <taxon>Chironomus</taxon>
    </lineage>
</organism>
<keyword evidence="1" id="KW-1015">Disulfide bond</keyword>
<dbReference type="OrthoDB" id="7723891at2759"/>
<keyword evidence="6" id="KW-1185">Reference proteome</keyword>
<accession>A0A9N9S0V5</accession>
<dbReference type="CDD" id="cd00190">
    <property type="entry name" value="Tryp_SPc"/>
    <property type="match status" value="1"/>
</dbReference>
<evidence type="ECO:0000259" key="4">
    <source>
        <dbReference type="PROSITE" id="PS50240"/>
    </source>
</evidence>
<dbReference type="InterPro" id="IPR001254">
    <property type="entry name" value="Trypsin_dom"/>
</dbReference>
<dbReference type="PROSITE" id="PS50240">
    <property type="entry name" value="TRYPSIN_DOM"/>
    <property type="match status" value="1"/>
</dbReference>
<gene>
    <name evidence="5" type="ORF">CHIRRI_LOCUS9964</name>
</gene>
<evidence type="ECO:0000313" key="5">
    <source>
        <dbReference type="EMBL" id="CAG9807115.1"/>
    </source>
</evidence>
<dbReference type="SMART" id="SM00020">
    <property type="entry name" value="Tryp_SPc"/>
    <property type="match status" value="1"/>
</dbReference>
<dbReference type="PRINTS" id="PR00722">
    <property type="entry name" value="CHYMOTRYPSIN"/>
</dbReference>
<dbReference type="Pfam" id="PF00089">
    <property type="entry name" value="Trypsin"/>
    <property type="match status" value="1"/>
</dbReference>
<dbReference type="EMBL" id="OU895879">
    <property type="protein sequence ID" value="CAG9807115.1"/>
    <property type="molecule type" value="Genomic_DNA"/>
</dbReference>
<dbReference type="InterPro" id="IPR043504">
    <property type="entry name" value="Peptidase_S1_PA_chymotrypsin"/>
</dbReference>
<dbReference type="SUPFAM" id="SSF50494">
    <property type="entry name" value="Trypsin-like serine proteases"/>
    <property type="match status" value="1"/>
</dbReference>